<dbReference type="EMBL" id="LQPY01000013">
    <property type="protein sequence ID" value="ORX05646.1"/>
    <property type="molecule type" value="Genomic_DNA"/>
</dbReference>
<dbReference type="InterPro" id="IPR017972">
    <property type="entry name" value="Cyt_P450_CS"/>
</dbReference>
<keyword evidence="4 7" id="KW-0560">Oxidoreductase</keyword>
<dbReference type="PRINTS" id="PR00359">
    <property type="entry name" value="BP450"/>
</dbReference>
<dbReference type="GO" id="GO:0016705">
    <property type="term" value="F:oxidoreductase activity, acting on paired donors, with incorporation or reduction of molecular oxygen"/>
    <property type="evidence" value="ECO:0007669"/>
    <property type="project" value="InterPro"/>
</dbReference>
<dbReference type="InterPro" id="IPR001128">
    <property type="entry name" value="Cyt_P450"/>
</dbReference>
<keyword evidence="3 7" id="KW-0479">Metal-binding</keyword>
<dbReference type="PANTHER" id="PTHR46696:SF6">
    <property type="entry name" value="P450, PUTATIVE (EUROFUNG)-RELATED"/>
    <property type="match status" value="1"/>
</dbReference>
<dbReference type="Pfam" id="PF00067">
    <property type="entry name" value="p450"/>
    <property type="match status" value="2"/>
</dbReference>
<comment type="similarity">
    <text evidence="1 7">Belongs to the cytochrome P450 family.</text>
</comment>
<dbReference type="InterPro" id="IPR036396">
    <property type="entry name" value="Cyt_P450_sf"/>
</dbReference>
<evidence type="ECO:0000313" key="10">
    <source>
        <dbReference type="Proteomes" id="UP000193710"/>
    </source>
</evidence>
<dbReference type="OrthoDB" id="3599725at2"/>
<dbReference type="GO" id="GO:0004497">
    <property type="term" value="F:monooxygenase activity"/>
    <property type="evidence" value="ECO:0007669"/>
    <property type="project" value="UniProtKB-KW"/>
</dbReference>
<dbReference type="GO" id="GO:0005506">
    <property type="term" value="F:iron ion binding"/>
    <property type="evidence" value="ECO:0007669"/>
    <property type="project" value="InterPro"/>
</dbReference>
<dbReference type="PROSITE" id="PS00086">
    <property type="entry name" value="CYTOCHROME_P450"/>
    <property type="match status" value="1"/>
</dbReference>
<evidence type="ECO:0000313" key="9">
    <source>
        <dbReference type="EMBL" id="ORX05646.1"/>
    </source>
</evidence>
<gene>
    <name evidence="8" type="primary">cyp143A4</name>
    <name evidence="9" type="ORF">AWC29_10305</name>
    <name evidence="8" type="ORF">BN973_03106</name>
</gene>
<evidence type="ECO:0000313" key="8">
    <source>
        <dbReference type="EMBL" id="CDO88737.1"/>
    </source>
</evidence>
<organism evidence="8">
    <name type="scientific">Mycobacterium triplex</name>
    <dbReference type="NCBI Taxonomy" id="47839"/>
    <lineage>
        <taxon>Bacteria</taxon>
        <taxon>Bacillati</taxon>
        <taxon>Actinomycetota</taxon>
        <taxon>Actinomycetes</taxon>
        <taxon>Mycobacteriales</taxon>
        <taxon>Mycobacteriaceae</taxon>
        <taxon>Mycobacterium</taxon>
        <taxon>Mycobacterium simiae complex</taxon>
    </lineage>
</organism>
<dbReference type="PANTHER" id="PTHR46696">
    <property type="entry name" value="P450, PUTATIVE (EUROFUNG)-RELATED"/>
    <property type="match status" value="1"/>
</dbReference>
<dbReference type="EMBL" id="HG964446">
    <property type="protein sequence ID" value="CDO88737.1"/>
    <property type="molecule type" value="Genomic_DNA"/>
</dbReference>
<dbReference type="RefSeq" id="WP_036469078.1">
    <property type="nucleotide sequence ID" value="NZ_HG964446.1"/>
</dbReference>
<keyword evidence="5 7" id="KW-0408">Iron</keyword>
<dbReference type="InterPro" id="IPR002397">
    <property type="entry name" value="Cyt_P450_B"/>
</dbReference>
<dbReference type="GO" id="GO:0020037">
    <property type="term" value="F:heme binding"/>
    <property type="evidence" value="ECO:0007669"/>
    <property type="project" value="InterPro"/>
</dbReference>
<sequence length="391" mass="43836">MSTSGEYQPGDFYLPRLEYANLPMAADRGVGWKVLRDAGPVVFMNGFYYITRREDVLAALRNPKVFSSRLALQPPGYPLPVVPLAFDPPEHTRYRKILQPYFSPHALSKSRPVLERHATEMIAAFAGQGQCEAMADFASLYPFQVFLDLYGLPLKDRDLLISWKDALIADNPYLSQEDLNKGHLLFNYLSEVIAQRRQNPGTDMLSQVMTGDGEFSDLELLGMSHLLILAGLDTVTAAIGYALYELARRPQLRDMLRDNPRQIRVFIEEIVRLEPSAPVAPRVTTEFVEIGGMTLPPGTPVRLCMAAINRDGTDAVSTDDIVMDGKVHRHWGFGGGPHRCLGSHLARIELTVIVAEWLKQIPDFDVPPDYQPEIKFPSKTFALKALPLSWD</sequence>
<evidence type="ECO:0000256" key="1">
    <source>
        <dbReference type="ARBA" id="ARBA00010617"/>
    </source>
</evidence>
<accession>A0A024JZI8</accession>
<keyword evidence="2 7" id="KW-0349">Heme</keyword>
<name>A0A024JZI8_9MYCO</name>
<dbReference type="AlphaFoldDB" id="A0A024JZI8"/>
<dbReference type="Proteomes" id="UP000193710">
    <property type="component" value="Unassembled WGS sequence"/>
</dbReference>
<evidence type="ECO:0000256" key="5">
    <source>
        <dbReference type="ARBA" id="ARBA00023004"/>
    </source>
</evidence>
<dbReference type="HOGENOM" id="CLU_033716_0_1_11"/>
<reference evidence="8" key="2">
    <citation type="submission" date="2014-04" db="EMBL/GenBank/DDBJ databases">
        <authorList>
            <person name="Urmite Genomes U."/>
        </authorList>
    </citation>
    <scope>NUCLEOTIDE SEQUENCE</scope>
    <source>
        <strain evidence="8">DSM 44626</strain>
    </source>
</reference>
<reference evidence="8" key="1">
    <citation type="journal article" date="2014" name="Genome Announc.">
        <title>Draft Genome Sequence of Mycobacterium triplex DSM 44626.</title>
        <authorList>
            <person name="Sassi M."/>
            <person name="Croce O."/>
            <person name="Robert C."/>
            <person name="Raoult D."/>
            <person name="Drancourt M."/>
        </authorList>
    </citation>
    <scope>NUCLEOTIDE SEQUENCE [LARGE SCALE GENOMIC DNA]</scope>
    <source>
        <strain evidence="8">DSM 44626</strain>
    </source>
</reference>
<dbReference type="Gene3D" id="1.10.630.10">
    <property type="entry name" value="Cytochrome P450"/>
    <property type="match status" value="1"/>
</dbReference>
<dbReference type="eggNOG" id="COG2124">
    <property type="taxonomic scope" value="Bacteria"/>
</dbReference>
<reference evidence="9 10" key="3">
    <citation type="submission" date="2016-01" db="EMBL/GenBank/DDBJ databases">
        <title>The new phylogeny of the genus Mycobacterium.</title>
        <authorList>
            <person name="Tarcisio F."/>
            <person name="Conor M."/>
            <person name="Antonella G."/>
            <person name="Elisabetta G."/>
            <person name="Giulia F.S."/>
            <person name="Sara T."/>
            <person name="Anna F."/>
            <person name="Clotilde B."/>
            <person name="Roberto B."/>
            <person name="Veronica D.S."/>
            <person name="Fabio R."/>
            <person name="Monica P."/>
            <person name="Olivier J."/>
            <person name="Enrico T."/>
            <person name="Nicola S."/>
        </authorList>
    </citation>
    <scope>NUCLEOTIDE SEQUENCE [LARGE SCALE GENOMIC DNA]</scope>
    <source>
        <strain evidence="9 10">DSM 44626</strain>
    </source>
</reference>
<dbReference type="PRINTS" id="PR00385">
    <property type="entry name" value="P450"/>
</dbReference>
<dbReference type="SUPFAM" id="SSF48264">
    <property type="entry name" value="Cytochrome P450"/>
    <property type="match status" value="1"/>
</dbReference>
<dbReference type="Proteomes" id="UP000028880">
    <property type="component" value="Unassembled WGS sequence"/>
</dbReference>
<keyword evidence="6 7" id="KW-0503">Monooxygenase</keyword>
<evidence type="ECO:0000256" key="6">
    <source>
        <dbReference type="ARBA" id="ARBA00023033"/>
    </source>
</evidence>
<evidence type="ECO:0000256" key="2">
    <source>
        <dbReference type="ARBA" id="ARBA00022617"/>
    </source>
</evidence>
<keyword evidence="10" id="KW-1185">Reference proteome</keyword>
<protein>
    <submittedName>
        <fullName evidence="8 9">Cytochrome</fullName>
    </submittedName>
</protein>
<proteinExistence type="inferred from homology"/>
<evidence type="ECO:0000256" key="4">
    <source>
        <dbReference type="ARBA" id="ARBA00023002"/>
    </source>
</evidence>
<evidence type="ECO:0000256" key="3">
    <source>
        <dbReference type="ARBA" id="ARBA00022723"/>
    </source>
</evidence>
<evidence type="ECO:0000256" key="7">
    <source>
        <dbReference type="RuleBase" id="RU000461"/>
    </source>
</evidence>
<dbReference type="STRING" id="47839.BN973_03106"/>